<proteinExistence type="predicted"/>
<dbReference type="InterPro" id="IPR019775">
    <property type="entry name" value="WD40_repeat_CS"/>
</dbReference>
<dbReference type="GO" id="GO:0016567">
    <property type="term" value="P:protein ubiquitination"/>
    <property type="evidence" value="ECO:0007669"/>
    <property type="project" value="InterPro"/>
</dbReference>
<name>A0AAW1UTB2_9CUCU</name>
<dbReference type="InterPro" id="IPR015943">
    <property type="entry name" value="WD40/YVTN_repeat-like_dom_sf"/>
</dbReference>
<dbReference type="Proteomes" id="UP001431783">
    <property type="component" value="Unassembled WGS sequence"/>
</dbReference>
<dbReference type="InterPro" id="IPR013083">
    <property type="entry name" value="Znf_RING/FYVE/PHD"/>
</dbReference>
<evidence type="ECO:0000256" key="1">
    <source>
        <dbReference type="ARBA" id="ARBA00020894"/>
    </source>
</evidence>
<dbReference type="InterPro" id="IPR001660">
    <property type="entry name" value="SAM"/>
</dbReference>
<sequence>MSSLGEVQILQRIKGHTSDVTTCDFAVDLTLITGSGDKSIRIWDWSPGEGYIERANSPLRDHKYNVTCIQASPQGFMFASASVDGTAILWNVRSLEKIYTMTQVSGDPIRVCRFSPDSTIIVTAGDNGAVCIWDLARRMLIRTVFAHKGATQSLAFTPDSLYLVSGCSMEMVNIWYVQDLIDTVNETPCSAAATLDNALDMGVLSLDVSKLIQVEDNNPLKKCYTLAISGSTNEIKIWNVSSLSSPKQKGSTQAVTIDKCTVLCGHSSSVTCVKYSSDGTLLISCSLDKTIKIWDNIGTCIAQLHGHTRYVNCVAISRDSALIASGSNDRQIIIWDLNGNLSVQSELVKYLPTQSNTDNCHPEVHVAQNMESMEIIEKMEDVADGSINSCCFYKNLLLGIGSGDKTVKLLSLEQDNNLIELLHSPLEGHTYAVNYLDISKDGTKLATCSQDGCTFIWNPQNGDKIGSLPTSSLSVRVCRFSVDGKMLITAGDDEKATIWDTSTMENITTLEGHLDAITCACFSPDGALVVTTCFNEDFRLWNCCDNFKTIHIEEDVHTTGIQSCDFSPNLEPIPNISMNDQQTYLLATCGNDNVAKLWCVTIPKVENNLIYDEVKVKIWRSLYGHGGSLTCIKFSPCLGEMVCSTATDRQARLWSVYSGECLYVLDHDAIVTTCSLTDDCALLAIGCIDKSLWLWKLPSQLVFQTAVVNKMKHTSKNIIDWSVLDVVNWIESIALNEMKTNVINANLDGHKIMTFSEEEICSALDIDQETGELFSKELKWLKQDNLKIFNTKRDDIPFDFLCPITHEIMMEPVICSDGFTYERKAITEWWMSGKYTSPMTNEPLASTTYKLNNELRNAIHSFLDVAE</sequence>
<dbReference type="CDD" id="cd16655">
    <property type="entry name" value="RING-Ubox_WDSUB1-like"/>
    <property type="match status" value="1"/>
</dbReference>
<dbReference type="PRINTS" id="PR00320">
    <property type="entry name" value="GPROTEINBRPT"/>
</dbReference>
<dbReference type="PROSITE" id="PS50105">
    <property type="entry name" value="SAM_DOMAIN"/>
    <property type="match status" value="1"/>
</dbReference>
<evidence type="ECO:0000259" key="5">
    <source>
        <dbReference type="PROSITE" id="PS50105"/>
    </source>
</evidence>
<dbReference type="Pfam" id="PF00400">
    <property type="entry name" value="WD40"/>
    <property type="match status" value="11"/>
</dbReference>
<dbReference type="SUPFAM" id="SSF57850">
    <property type="entry name" value="RING/U-box"/>
    <property type="match status" value="1"/>
</dbReference>
<keyword evidence="2 4" id="KW-0853">WD repeat</keyword>
<keyword evidence="8" id="KW-1185">Reference proteome</keyword>
<dbReference type="AlphaFoldDB" id="A0AAW1UTB2"/>
<evidence type="ECO:0000259" key="6">
    <source>
        <dbReference type="PROSITE" id="PS51698"/>
    </source>
</evidence>
<dbReference type="SUPFAM" id="SSF50998">
    <property type="entry name" value="Quinoprotein alcohol dehydrogenase-like"/>
    <property type="match status" value="1"/>
</dbReference>
<organism evidence="7 8">
    <name type="scientific">Henosepilachna vigintioctopunctata</name>
    <dbReference type="NCBI Taxonomy" id="420089"/>
    <lineage>
        <taxon>Eukaryota</taxon>
        <taxon>Metazoa</taxon>
        <taxon>Ecdysozoa</taxon>
        <taxon>Arthropoda</taxon>
        <taxon>Hexapoda</taxon>
        <taxon>Insecta</taxon>
        <taxon>Pterygota</taxon>
        <taxon>Neoptera</taxon>
        <taxon>Endopterygota</taxon>
        <taxon>Coleoptera</taxon>
        <taxon>Polyphaga</taxon>
        <taxon>Cucujiformia</taxon>
        <taxon>Coccinelloidea</taxon>
        <taxon>Coccinellidae</taxon>
        <taxon>Epilachninae</taxon>
        <taxon>Epilachnini</taxon>
        <taxon>Henosepilachna</taxon>
    </lineage>
</organism>
<feature type="repeat" description="WD" evidence="4">
    <location>
        <begin position="622"/>
        <end position="664"/>
    </location>
</feature>
<dbReference type="Gene3D" id="3.30.40.10">
    <property type="entry name" value="Zinc/RING finger domain, C3HC4 (zinc finger)"/>
    <property type="match status" value="1"/>
</dbReference>
<dbReference type="EMBL" id="JARQZJ010000092">
    <property type="protein sequence ID" value="KAK9884031.1"/>
    <property type="molecule type" value="Genomic_DNA"/>
</dbReference>
<feature type="repeat" description="WD" evidence="4">
    <location>
        <begin position="426"/>
        <end position="467"/>
    </location>
</feature>
<dbReference type="CDD" id="cd00200">
    <property type="entry name" value="WD40"/>
    <property type="match status" value="2"/>
</dbReference>
<gene>
    <name evidence="7" type="ORF">WA026_004964</name>
</gene>
<evidence type="ECO:0000256" key="4">
    <source>
        <dbReference type="PROSITE-ProRule" id="PRU00221"/>
    </source>
</evidence>
<feature type="domain" description="U-box" evidence="6">
    <location>
        <begin position="795"/>
        <end position="867"/>
    </location>
</feature>
<evidence type="ECO:0000313" key="8">
    <source>
        <dbReference type="Proteomes" id="UP001431783"/>
    </source>
</evidence>
<feature type="domain" description="SAM" evidence="5">
    <location>
        <begin position="721"/>
        <end position="766"/>
    </location>
</feature>
<protein>
    <recommendedName>
        <fullName evidence="1">WD repeat, SAM and U-box domain-containing protein 1</fullName>
    </recommendedName>
</protein>
<feature type="repeat" description="WD" evidence="4">
    <location>
        <begin position="102"/>
        <end position="143"/>
    </location>
</feature>
<dbReference type="GO" id="GO:0004842">
    <property type="term" value="F:ubiquitin-protein transferase activity"/>
    <property type="evidence" value="ECO:0007669"/>
    <property type="project" value="InterPro"/>
</dbReference>
<feature type="repeat" description="WD" evidence="4">
    <location>
        <begin position="304"/>
        <end position="345"/>
    </location>
</feature>
<evidence type="ECO:0000256" key="2">
    <source>
        <dbReference type="ARBA" id="ARBA00022574"/>
    </source>
</evidence>
<dbReference type="InterPro" id="IPR036322">
    <property type="entry name" value="WD40_repeat_dom_sf"/>
</dbReference>
<dbReference type="PANTHER" id="PTHR46573:SF1">
    <property type="entry name" value="WD REPEAT, SAM AND U-BOX DOMAIN-CONTAINING PROTEIN 1"/>
    <property type="match status" value="1"/>
</dbReference>
<dbReference type="Pfam" id="PF04564">
    <property type="entry name" value="U-box"/>
    <property type="match status" value="1"/>
</dbReference>
<dbReference type="SMART" id="SM00320">
    <property type="entry name" value="WD40"/>
    <property type="match status" value="13"/>
</dbReference>
<dbReference type="SMART" id="SM00504">
    <property type="entry name" value="Ubox"/>
    <property type="match status" value="1"/>
</dbReference>
<comment type="caution">
    <text evidence="7">The sequence shown here is derived from an EMBL/GenBank/DDBJ whole genome shotgun (WGS) entry which is preliminary data.</text>
</comment>
<dbReference type="SUPFAM" id="SSF50978">
    <property type="entry name" value="WD40 repeat-like"/>
    <property type="match status" value="2"/>
</dbReference>
<dbReference type="InterPro" id="IPR020472">
    <property type="entry name" value="WD40_PAC1"/>
</dbReference>
<dbReference type="InterPro" id="IPR011047">
    <property type="entry name" value="Quinoprotein_ADH-like_sf"/>
</dbReference>
<dbReference type="InterPro" id="IPR052085">
    <property type="entry name" value="WD-SAM-U-box"/>
</dbReference>
<dbReference type="InterPro" id="IPR003613">
    <property type="entry name" value="Ubox_domain"/>
</dbReference>
<dbReference type="Gene3D" id="2.130.10.10">
    <property type="entry name" value="YVTN repeat-like/Quinoprotein amine dehydrogenase"/>
    <property type="match status" value="4"/>
</dbReference>
<feature type="repeat" description="WD" evidence="4">
    <location>
        <begin position="59"/>
        <end position="100"/>
    </location>
</feature>
<dbReference type="PROSITE" id="PS00678">
    <property type="entry name" value="WD_REPEATS_1"/>
    <property type="match status" value="3"/>
</dbReference>
<dbReference type="Gene3D" id="1.10.150.50">
    <property type="entry name" value="Transcription Factor, Ets-1"/>
    <property type="match status" value="1"/>
</dbReference>
<dbReference type="PANTHER" id="PTHR46573">
    <property type="entry name" value="WD REPEAT, SAM AND U-BOX DOMAIN-CONTAINING PROTEIN 1"/>
    <property type="match status" value="1"/>
</dbReference>
<feature type="repeat" description="WD" evidence="4">
    <location>
        <begin position="510"/>
        <end position="542"/>
    </location>
</feature>
<dbReference type="PROSITE" id="PS50082">
    <property type="entry name" value="WD_REPEATS_2"/>
    <property type="match status" value="10"/>
</dbReference>
<feature type="repeat" description="WD" evidence="4">
    <location>
        <begin position="468"/>
        <end position="509"/>
    </location>
</feature>
<feature type="repeat" description="WD" evidence="4">
    <location>
        <begin position="144"/>
        <end position="175"/>
    </location>
</feature>
<evidence type="ECO:0000256" key="3">
    <source>
        <dbReference type="ARBA" id="ARBA00022737"/>
    </source>
</evidence>
<feature type="repeat" description="WD" evidence="4">
    <location>
        <begin position="13"/>
        <end position="44"/>
    </location>
</feature>
<accession>A0AAW1UTB2</accession>
<keyword evidence="3" id="KW-0677">Repeat</keyword>
<feature type="repeat" description="WD" evidence="4">
    <location>
        <begin position="263"/>
        <end position="295"/>
    </location>
</feature>
<dbReference type="InterPro" id="IPR013761">
    <property type="entry name" value="SAM/pointed_sf"/>
</dbReference>
<dbReference type="PROSITE" id="PS50294">
    <property type="entry name" value="WD_REPEATS_REGION"/>
    <property type="match status" value="7"/>
</dbReference>
<evidence type="ECO:0000313" key="7">
    <source>
        <dbReference type="EMBL" id="KAK9884031.1"/>
    </source>
</evidence>
<dbReference type="PROSITE" id="PS51698">
    <property type="entry name" value="U_BOX"/>
    <property type="match status" value="1"/>
</dbReference>
<reference evidence="7 8" key="1">
    <citation type="submission" date="2023-03" db="EMBL/GenBank/DDBJ databases">
        <title>Genome insight into feeding habits of ladybird beetles.</title>
        <authorList>
            <person name="Li H.-S."/>
            <person name="Huang Y.-H."/>
            <person name="Pang H."/>
        </authorList>
    </citation>
    <scope>NUCLEOTIDE SEQUENCE [LARGE SCALE GENOMIC DNA]</scope>
    <source>
        <strain evidence="7">SYSU_2023b</strain>
        <tissue evidence="7">Whole body</tissue>
    </source>
</reference>
<dbReference type="InterPro" id="IPR001680">
    <property type="entry name" value="WD40_rpt"/>
</dbReference>